<keyword evidence="2" id="KW-1185">Reference proteome</keyword>
<evidence type="ECO:0000313" key="2">
    <source>
        <dbReference type="Proteomes" id="UP001500064"/>
    </source>
</evidence>
<dbReference type="RefSeq" id="WP_346110817.1">
    <property type="nucleotide sequence ID" value="NZ_BAAAMU010000065.1"/>
</dbReference>
<sequence>MDWDLQPAGNRAGVAPAAAALTYRDARILAEHLHTRLHLDEGTPIIAIPAVPPSEEPARRVRPHVSEAKLSPRGQPAPDALHWTCPHGRHAGKGCVACYEASTDADPALPLWRIAVWFTSERPMPIRVLKDVRRHGRNFALDQPSTPLVYLLSGQARAATSAEAIAGLVGFLVGNRHIVDAFTVTEIRAVIAS</sequence>
<protein>
    <submittedName>
        <fullName evidence="1">Uncharacterized protein</fullName>
    </submittedName>
</protein>
<dbReference type="EMBL" id="BAAAMU010000065">
    <property type="protein sequence ID" value="GAA1661911.1"/>
    <property type="molecule type" value="Genomic_DNA"/>
</dbReference>
<organism evidence="1 2">
    <name type="scientific">Nonomuraea maheshkhaliensis</name>
    <dbReference type="NCBI Taxonomy" id="419590"/>
    <lineage>
        <taxon>Bacteria</taxon>
        <taxon>Bacillati</taxon>
        <taxon>Actinomycetota</taxon>
        <taxon>Actinomycetes</taxon>
        <taxon>Streptosporangiales</taxon>
        <taxon>Streptosporangiaceae</taxon>
        <taxon>Nonomuraea</taxon>
    </lineage>
</organism>
<proteinExistence type="predicted"/>
<evidence type="ECO:0000313" key="1">
    <source>
        <dbReference type="EMBL" id="GAA1661911.1"/>
    </source>
</evidence>
<comment type="caution">
    <text evidence="1">The sequence shown here is derived from an EMBL/GenBank/DDBJ whole genome shotgun (WGS) entry which is preliminary data.</text>
</comment>
<accession>A0ABP4RUB5</accession>
<gene>
    <name evidence="1" type="ORF">GCM10009733_069510</name>
</gene>
<reference evidence="2" key="1">
    <citation type="journal article" date="2019" name="Int. J. Syst. Evol. Microbiol.">
        <title>The Global Catalogue of Microorganisms (GCM) 10K type strain sequencing project: providing services to taxonomists for standard genome sequencing and annotation.</title>
        <authorList>
            <consortium name="The Broad Institute Genomics Platform"/>
            <consortium name="The Broad Institute Genome Sequencing Center for Infectious Disease"/>
            <person name="Wu L."/>
            <person name="Ma J."/>
        </authorList>
    </citation>
    <scope>NUCLEOTIDE SEQUENCE [LARGE SCALE GENOMIC DNA]</scope>
    <source>
        <strain evidence="2">JCM 13929</strain>
    </source>
</reference>
<dbReference type="Proteomes" id="UP001500064">
    <property type="component" value="Unassembled WGS sequence"/>
</dbReference>
<name>A0ABP4RUB5_9ACTN</name>